<dbReference type="PROSITE" id="PS50932">
    <property type="entry name" value="HTH_LACI_2"/>
    <property type="match status" value="1"/>
</dbReference>
<evidence type="ECO:0000256" key="4">
    <source>
        <dbReference type="ARBA" id="ARBA00023163"/>
    </source>
</evidence>
<dbReference type="Pfam" id="PF13377">
    <property type="entry name" value="Peripla_BP_3"/>
    <property type="match status" value="1"/>
</dbReference>
<dbReference type="SMART" id="SM00354">
    <property type="entry name" value="HTH_LACI"/>
    <property type="match status" value="1"/>
</dbReference>
<dbReference type="EMBL" id="JBHMAG010000012">
    <property type="protein sequence ID" value="MFB9753601.1"/>
    <property type="molecule type" value="Genomic_DNA"/>
</dbReference>
<dbReference type="PANTHER" id="PTHR30146:SF148">
    <property type="entry name" value="HTH-TYPE TRANSCRIPTIONAL REPRESSOR PURR-RELATED"/>
    <property type="match status" value="1"/>
</dbReference>
<name>A0ABV5VZ79_9BACL</name>
<sequence length="355" mass="39837">MPRKKAVTLSDLSRQLGLSVYTVSKALRGLPGMSEETRAAVVKAAAKLGYRTKDQERSLAVERIPIIPHQQRHFKFIISGQTGNSRMYQLLLEGLQEKLSEYGHLIETLVLPSGLNAPASFAAWTERHHLQFVDGVFLPPMLPPPYEKLLLGLDIPRVLLNFPPPSAETDSLAWDVGTAIHQSVRHLLDNGHRRILYVGSIHDHRGLALRWHSFVNAMRETGQEPVAAEHVTGRFALRDLWLREIAEKLPAMGATAILCAVGDNLAWIYHACSSLGLRIPDDCSLISLEHEALETMPELSRPILLIRETGVRAAERMLWRLANPGLPFEHILLQGGFFKGKTVLPRKEDEARRRR</sequence>
<keyword evidence="3 6" id="KW-0238">DNA-binding</keyword>
<evidence type="ECO:0000259" key="5">
    <source>
        <dbReference type="PROSITE" id="PS50932"/>
    </source>
</evidence>
<dbReference type="Pfam" id="PF00356">
    <property type="entry name" value="LacI"/>
    <property type="match status" value="1"/>
</dbReference>
<accession>A0ABV5VZ79</accession>
<evidence type="ECO:0000256" key="1">
    <source>
        <dbReference type="ARBA" id="ARBA00022491"/>
    </source>
</evidence>
<keyword evidence="2" id="KW-0805">Transcription regulation</keyword>
<evidence type="ECO:0000313" key="7">
    <source>
        <dbReference type="Proteomes" id="UP001589619"/>
    </source>
</evidence>
<dbReference type="InterPro" id="IPR028082">
    <property type="entry name" value="Peripla_BP_I"/>
</dbReference>
<dbReference type="Proteomes" id="UP001589619">
    <property type="component" value="Unassembled WGS sequence"/>
</dbReference>
<protein>
    <submittedName>
        <fullName evidence="6">LacI family DNA-binding transcriptional regulator</fullName>
    </submittedName>
</protein>
<evidence type="ECO:0000256" key="2">
    <source>
        <dbReference type="ARBA" id="ARBA00023015"/>
    </source>
</evidence>
<reference evidence="6 7" key="1">
    <citation type="submission" date="2024-09" db="EMBL/GenBank/DDBJ databases">
        <authorList>
            <person name="Sun Q."/>
            <person name="Mori K."/>
        </authorList>
    </citation>
    <scope>NUCLEOTIDE SEQUENCE [LARGE SCALE GENOMIC DNA]</scope>
    <source>
        <strain evidence="6 7">JCM 12520</strain>
    </source>
</reference>
<dbReference type="InterPro" id="IPR010982">
    <property type="entry name" value="Lambda_DNA-bd_dom_sf"/>
</dbReference>
<proteinExistence type="predicted"/>
<evidence type="ECO:0000313" key="6">
    <source>
        <dbReference type="EMBL" id="MFB9753601.1"/>
    </source>
</evidence>
<dbReference type="InterPro" id="IPR046335">
    <property type="entry name" value="LacI/GalR-like_sensor"/>
</dbReference>
<dbReference type="PANTHER" id="PTHR30146">
    <property type="entry name" value="LACI-RELATED TRANSCRIPTIONAL REPRESSOR"/>
    <property type="match status" value="1"/>
</dbReference>
<feature type="domain" description="HTH lacI-type" evidence="5">
    <location>
        <begin position="7"/>
        <end position="61"/>
    </location>
</feature>
<dbReference type="RefSeq" id="WP_344900921.1">
    <property type="nucleotide sequence ID" value="NZ_BAAAYO010000001.1"/>
</dbReference>
<organism evidence="6 7">
    <name type="scientific">Paenibacillus hodogayensis</name>
    <dbReference type="NCBI Taxonomy" id="279208"/>
    <lineage>
        <taxon>Bacteria</taxon>
        <taxon>Bacillati</taxon>
        <taxon>Bacillota</taxon>
        <taxon>Bacilli</taxon>
        <taxon>Bacillales</taxon>
        <taxon>Paenibacillaceae</taxon>
        <taxon>Paenibacillus</taxon>
    </lineage>
</organism>
<comment type="caution">
    <text evidence="6">The sequence shown here is derived from an EMBL/GenBank/DDBJ whole genome shotgun (WGS) entry which is preliminary data.</text>
</comment>
<dbReference type="Gene3D" id="3.40.50.2300">
    <property type="match status" value="2"/>
</dbReference>
<dbReference type="SUPFAM" id="SSF53822">
    <property type="entry name" value="Periplasmic binding protein-like I"/>
    <property type="match status" value="1"/>
</dbReference>
<keyword evidence="7" id="KW-1185">Reference proteome</keyword>
<keyword evidence="1" id="KW-0678">Repressor</keyword>
<evidence type="ECO:0000256" key="3">
    <source>
        <dbReference type="ARBA" id="ARBA00023125"/>
    </source>
</evidence>
<dbReference type="CDD" id="cd01392">
    <property type="entry name" value="HTH_LacI"/>
    <property type="match status" value="1"/>
</dbReference>
<dbReference type="Gene3D" id="1.10.260.40">
    <property type="entry name" value="lambda repressor-like DNA-binding domains"/>
    <property type="match status" value="1"/>
</dbReference>
<dbReference type="SUPFAM" id="SSF47413">
    <property type="entry name" value="lambda repressor-like DNA-binding domains"/>
    <property type="match status" value="1"/>
</dbReference>
<dbReference type="GO" id="GO:0003677">
    <property type="term" value="F:DNA binding"/>
    <property type="evidence" value="ECO:0007669"/>
    <property type="project" value="UniProtKB-KW"/>
</dbReference>
<keyword evidence="4" id="KW-0804">Transcription</keyword>
<gene>
    <name evidence="6" type="ORF">ACFFNY_18695</name>
</gene>
<dbReference type="InterPro" id="IPR000843">
    <property type="entry name" value="HTH_LacI"/>
</dbReference>